<dbReference type="AlphaFoldDB" id="A0A533QD02"/>
<gene>
    <name evidence="1" type="ORF">JETT_1293</name>
</gene>
<proteinExistence type="predicted"/>
<evidence type="ECO:0000313" key="1">
    <source>
        <dbReference type="EMBL" id="TLD42359.1"/>
    </source>
</evidence>
<protein>
    <submittedName>
        <fullName evidence="1">Uncharacterized protein</fullName>
    </submittedName>
</protein>
<organism evidence="1 2">
    <name type="scientific">Candidatus Jettenia ecosi</name>
    <dbReference type="NCBI Taxonomy" id="2494326"/>
    <lineage>
        <taxon>Bacteria</taxon>
        <taxon>Pseudomonadati</taxon>
        <taxon>Planctomycetota</taxon>
        <taxon>Candidatus Brocadiia</taxon>
        <taxon>Candidatus Brocadiales</taxon>
        <taxon>Candidatus Brocadiaceae</taxon>
        <taxon>Candidatus Jettenia</taxon>
    </lineage>
</organism>
<reference evidence="1 2" key="1">
    <citation type="submission" date="2019-04" db="EMBL/GenBank/DDBJ databases">
        <title>Genome of a novel bacterium Candidatus Jettenia ecosi reconstructed from metagenome of an anammox bioreactor.</title>
        <authorList>
            <person name="Mardanov A.V."/>
            <person name="Beletsky A.V."/>
            <person name="Ravin N.V."/>
            <person name="Botchkova E.A."/>
            <person name="Litti Y.V."/>
            <person name="Nozhevnikova A.N."/>
        </authorList>
    </citation>
    <scope>NUCLEOTIDE SEQUENCE [LARGE SCALE GENOMIC DNA]</scope>
    <source>
        <strain evidence="1">J2</strain>
    </source>
</reference>
<accession>A0A533QD02</accession>
<dbReference type="EMBL" id="SULG01000021">
    <property type="protein sequence ID" value="TLD42359.1"/>
    <property type="molecule type" value="Genomic_DNA"/>
</dbReference>
<sequence length="38" mass="4362">MLPDVLRLSYFGYGVAGLAEYDEPEGIAWKWKSIDGQW</sequence>
<name>A0A533QD02_9BACT</name>
<comment type="caution">
    <text evidence="1">The sequence shown here is derived from an EMBL/GenBank/DDBJ whole genome shotgun (WGS) entry which is preliminary data.</text>
</comment>
<evidence type="ECO:0000313" key="2">
    <source>
        <dbReference type="Proteomes" id="UP000319783"/>
    </source>
</evidence>
<dbReference type="Proteomes" id="UP000319783">
    <property type="component" value="Unassembled WGS sequence"/>
</dbReference>